<dbReference type="InterPro" id="IPR016134">
    <property type="entry name" value="Dockerin_dom"/>
</dbReference>
<dbReference type="GO" id="GO:0004553">
    <property type="term" value="F:hydrolase activity, hydrolyzing O-glycosyl compounds"/>
    <property type="evidence" value="ECO:0007669"/>
    <property type="project" value="InterPro"/>
</dbReference>
<dbReference type="InterPro" id="IPR026444">
    <property type="entry name" value="Secre_tail"/>
</dbReference>
<dbReference type="InterPro" id="IPR002105">
    <property type="entry name" value="Dockerin_1_rpt"/>
</dbReference>
<dbReference type="Pfam" id="PF02494">
    <property type="entry name" value="HYR"/>
    <property type="match status" value="2"/>
</dbReference>
<dbReference type="InterPro" id="IPR008969">
    <property type="entry name" value="CarboxyPept-like_regulatory"/>
</dbReference>
<dbReference type="OrthoDB" id="2582440at2"/>
<evidence type="ECO:0000256" key="2">
    <source>
        <dbReference type="SAM" id="SignalP"/>
    </source>
</evidence>
<dbReference type="CDD" id="cd14252">
    <property type="entry name" value="Dockerin_like"/>
    <property type="match status" value="1"/>
</dbReference>
<dbReference type="GO" id="GO:0000272">
    <property type="term" value="P:polysaccharide catabolic process"/>
    <property type="evidence" value="ECO:0007669"/>
    <property type="project" value="InterPro"/>
</dbReference>
<dbReference type="SUPFAM" id="SSF49384">
    <property type="entry name" value="Carbohydrate-binding domain"/>
    <property type="match status" value="1"/>
</dbReference>
<dbReference type="PROSITE" id="PS51766">
    <property type="entry name" value="DOCKERIN"/>
    <property type="match status" value="1"/>
</dbReference>
<evidence type="ECO:0000313" key="6">
    <source>
        <dbReference type="Proteomes" id="UP000321580"/>
    </source>
</evidence>
<protein>
    <submittedName>
        <fullName evidence="5">HYR domain-containing protein</fullName>
    </submittedName>
</protein>
<proteinExistence type="predicted"/>
<dbReference type="PROSITE" id="PS50825">
    <property type="entry name" value="HYR"/>
    <property type="match status" value="2"/>
</dbReference>
<dbReference type="PANTHER" id="PTHR24273:SF32">
    <property type="entry name" value="HYALIN"/>
    <property type="match status" value="1"/>
</dbReference>
<dbReference type="SUPFAM" id="SSF49464">
    <property type="entry name" value="Carboxypeptidase regulatory domain-like"/>
    <property type="match status" value="1"/>
</dbReference>
<dbReference type="PANTHER" id="PTHR24273">
    <property type="entry name" value="FI04643P-RELATED"/>
    <property type="match status" value="1"/>
</dbReference>
<evidence type="ECO:0000313" key="5">
    <source>
        <dbReference type="EMBL" id="TXB62155.1"/>
    </source>
</evidence>
<dbReference type="EMBL" id="VOOR01000035">
    <property type="protein sequence ID" value="TXB62155.1"/>
    <property type="molecule type" value="Genomic_DNA"/>
</dbReference>
<dbReference type="InterPro" id="IPR002102">
    <property type="entry name" value="Cohesin_dom"/>
</dbReference>
<name>A0A5C6RJN0_9BACT</name>
<keyword evidence="1" id="KW-0677">Repeat</keyword>
<dbReference type="RefSeq" id="WP_147168440.1">
    <property type="nucleotide sequence ID" value="NZ_VOOR01000035.1"/>
</dbReference>
<feature type="domain" description="HYR" evidence="3">
    <location>
        <begin position="698"/>
        <end position="787"/>
    </location>
</feature>
<feature type="domain" description="Dockerin" evidence="4">
    <location>
        <begin position="948"/>
        <end position="1017"/>
    </location>
</feature>
<feature type="chain" id="PRO_5022866024" evidence="2">
    <location>
        <begin position="41"/>
        <end position="1318"/>
    </location>
</feature>
<evidence type="ECO:0000259" key="4">
    <source>
        <dbReference type="PROSITE" id="PS51766"/>
    </source>
</evidence>
<dbReference type="PROSITE" id="PS00018">
    <property type="entry name" value="EF_HAND_1"/>
    <property type="match status" value="1"/>
</dbReference>
<keyword evidence="2" id="KW-0732">Signal</keyword>
<dbReference type="InterPro" id="IPR008965">
    <property type="entry name" value="CBM2/CBM3_carb-bd_dom_sf"/>
</dbReference>
<dbReference type="Pfam" id="PF00404">
    <property type="entry name" value="Dockerin_1"/>
    <property type="match status" value="1"/>
</dbReference>
<dbReference type="Gene3D" id="1.10.1330.10">
    <property type="entry name" value="Dockerin domain"/>
    <property type="match status" value="1"/>
</dbReference>
<feature type="signal peptide" evidence="2">
    <location>
        <begin position="1"/>
        <end position="40"/>
    </location>
</feature>
<evidence type="ECO:0000256" key="1">
    <source>
        <dbReference type="ARBA" id="ARBA00022737"/>
    </source>
</evidence>
<comment type="caution">
    <text evidence="5">The sequence shown here is derived from an EMBL/GenBank/DDBJ whole genome shotgun (WGS) entry which is preliminary data.</text>
</comment>
<dbReference type="Gene3D" id="2.60.40.680">
    <property type="match status" value="1"/>
</dbReference>
<dbReference type="GO" id="GO:0030246">
    <property type="term" value="F:carbohydrate binding"/>
    <property type="evidence" value="ECO:0007669"/>
    <property type="project" value="InterPro"/>
</dbReference>
<keyword evidence="6" id="KW-1185">Reference proteome</keyword>
<evidence type="ECO:0000259" key="3">
    <source>
        <dbReference type="PROSITE" id="PS50825"/>
    </source>
</evidence>
<dbReference type="Pfam" id="PF00963">
    <property type="entry name" value="Cohesin"/>
    <property type="match status" value="1"/>
</dbReference>
<accession>A0A5C6RJN0</accession>
<dbReference type="SUPFAM" id="SSF63446">
    <property type="entry name" value="Type I dockerin domain"/>
    <property type="match status" value="1"/>
</dbReference>
<dbReference type="InterPro" id="IPR003410">
    <property type="entry name" value="HYR_dom"/>
</dbReference>
<sequence>MKFQTSNNAGQRAFTAPWQRLLKAALAVMLTLLMGMPLQAQCDLACNGGNPDVPLLIPVDENCQVSLTPEDVLEVPITCPGDKVLTVRDEFNNLIVEGVNMVVFDPIPYTGQTLSVMTTDVVEGIFCNSFIRAVDVTPPVIECVNDTISCIADTSVAVLGLPAVSDNCSSDLSIAYFDNYNDFTCVNSFAAFIERLITAEDEQGNQSSCSQLIFLDRPDLNDVEFPQDTVLNCGVTDLSPAVTNQPRLEGMIIEQTNRCDLSVTFRDDTLLLCGNIEFQIQRTWTVTEACTQTMATDIQLINVVDTIAPQIICPGPITVNTNTGACYATVNLPSPSVVDNCDAEASFVVSTTYGAVGTGPHPFVPVGTHTLQYTARDQCNNSRTCTTTLNVVDQEPPTAVCEETLIVSVSSGGVGIVDAISFDGGSNDNCAPELFFKARRMVTGACGGLNGDDSDAIAGYQEWFDDEVRFCCDELDAQDLQVIMRVYEVDPGNGPVQPVRELPNGDLFGRYTECMVNVEVQDKVAPDVACPQNMTIDCREDYSDLSIFGEAMAMDNCSAELSLEEEIQVDDCGTGTITRTYTAIDPSGNIGGCIQTITIVNESPFSLSNIDFPDDITIEICGAATDPDDLPDGFDRPVLSDVGCASIGINYSDEFFDISFPACYKILREWVILDWCQYDPEDPNTEGRFSDVQVIKVEDNTKPILSCPEDVVVGLGPDCNASQVNLLPVMAEDCSSNVLITNNSPFADVAGANASGEYPSGTTLVTFVASDRCGNTASCQVSVTVEDMTPPQPVCIVGLSVNLAMMNGEPMAMINAPAFNGGSSDNCTDANLLKYSIRRAGTGLPGVRPTTTQLTFTCEDAGGQPIEFWAEDNAGNSSFCVTVIAVQDNNNICPAAASGMIAGEISTEMGEYVEGVMVEVVSDDPLAAFTGDNGFFELLGVPFGNNYTLRPYRDEDVLNGVSTLDLLLISRHILGVAPLNTPYKMIAADVNRSGAISTLDLIALRKLILGIEVNLPNGNTSWRFVDANHLFLNPNNPFATPFPEMVNINGFEQDHMDANFVAIKVGDVDVSASANDYGMVEERDPQGSMVLNVPDVSVQAGQEFTLPFTTAGLNEILGYQFTLRYNTELLEYVELTPGAVPNMSEGNYNLLRTQDGWITTSWNVMDIVPQAEMTELFAVTFRAREDIESLEELLSVTSVPTREEAYNMEGDVLDITLNFGQAITATGSVRVEGYELYQNRPNPFSAHTVIGFKLPIAGEAKITVYDMAGQVLYNQEGYYAAGTHEIVIKGTDLSASGLLYYQLRTANYAATKKMILME</sequence>
<feature type="domain" description="HYR" evidence="3">
    <location>
        <begin position="304"/>
        <end position="393"/>
    </location>
</feature>
<gene>
    <name evidence="5" type="ORF">FRY97_15335</name>
</gene>
<dbReference type="NCBIfam" id="TIGR04183">
    <property type="entry name" value="Por_Secre_tail"/>
    <property type="match status" value="1"/>
</dbReference>
<reference evidence="5 6" key="1">
    <citation type="submission" date="2019-08" db="EMBL/GenBank/DDBJ databases">
        <title>Genome of Phaeodactylibacter luteus.</title>
        <authorList>
            <person name="Bowman J.P."/>
        </authorList>
    </citation>
    <scope>NUCLEOTIDE SEQUENCE [LARGE SCALE GENOMIC DNA]</scope>
    <source>
        <strain evidence="5 6">KCTC 42180</strain>
    </source>
</reference>
<dbReference type="InterPro" id="IPR018247">
    <property type="entry name" value="EF_Hand_1_Ca_BS"/>
</dbReference>
<organism evidence="5 6">
    <name type="scientific">Phaeodactylibacter luteus</name>
    <dbReference type="NCBI Taxonomy" id="1564516"/>
    <lineage>
        <taxon>Bacteria</taxon>
        <taxon>Pseudomonadati</taxon>
        <taxon>Bacteroidota</taxon>
        <taxon>Saprospiria</taxon>
        <taxon>Saprospirales</taxon>
        <taxon>Haliscomenobacteraceae</taxon>
        <taxon>Phaeodactylibacter</taxon>
    </lineage>
</organism>
<dbReference type="Proteomes" id="UP000321580">
    <property type="component" value="Unassembled WGS sequence"/>
</dbReference>
<dbReference type="InterPro" id="IPR036439">
    <property type="entry name" value="Dockerin_dom_sf"/>
</dbReference>